<dbReference type="AlphaFoldDB" id="A0A7H0HG02"/>
<dbReference type="Gene3D" id="3.40.960.10">
    <property type="entry name" value="VSR Endonuclease"/>
    <property type="match status" value="1"/>
</dbReference>
<keyword evidence="4" id="KW-0378">Hydrolase</keyword>
<evidence type="ECO:0000313" key="7">
    <source>
        <dbReference type="EMBL" id="QNP59468.1"/>
    </source>
</evidence>
<keyword evidence="2 7" id="KW-0255">Endonuclease</keyword>
<name>A0A7H0HG02_9BURK</name>
<accession>A0A7H0HG02</accession>
<dbReference type="InterPro" id="IPR011335">
    <property type="entry name" value="Restrct_endonuc-II-like"/>
</dbReference>
<sequence length="167" mass="18324">MTDVVSAVIRSAMMAGIKGKNTKPEMLVRKALFAAGYRFRLHRKDLPGNPDIVLPGRRVVIFVHGCFWHAHLGCRLAKLPATRPDFWREKLGRNVARDAAAVSALRLQGWRVLVVWECFIRQQRELPAIAAAISDWMAQGAGAGELVASAVIGAKPKEPAGARPRPV</sequence>
<dbReference type="GO" id="GO:0016787">
    <property type="term" value="F:hydrolase activity"/>
    <property type="evidence" value="ECO:0007669"/>
    <property type="project" value="UniProtKB-KW"/>
</dbReference>
<dbReference type="EMBL" id="CP060790">
    <property type="protein sequence ID" value="QNP59468.1"/>
    <property type="molecule type" value="Genomic_DNA"/>
</dbReference>
<keyword evidence="8" id="KW-1185">Reference proteome</keyword>
<proteinExistence type="inferred from homology"/>
<evidence type="ECO:0000256" key="5">
    <source>
        <dbReference type="ARBA" id="ARBA00023204"/>
    </source>
</evidence>
<evidence type="ECO:0000256" key="6">
    <source>
        <dbReference type="ARBA" id="ARBA00029466"/>
    </source>
</evidence>
<dbReference type="NCBIfam" id="TIGR00632">
    <property type="entry name" value="vsr"/>
    <property type="match status" value="1"/>
</dbReference>
<dbReference type="InterPro" id="IPR004603">
    <property type="entry name" value="DNA_mismatch_endonuc_vsr"/>
</dbReference>
<dbReference type="GO" id="GO:0004519">
    <property type="term" value="F:endonuclease activity"/>
    <property type="evidence" value="ECO:0007669"/>
    <property type="project" value="UniProtKB-KW"/>
</dbReference>
<dbReference type="GO" id="GO:0006298">
    <property type="term" value="P:mismatch repair"/>
    <property type="evidence" value="ECO:0007669"/>
    <property type="project" value="InterPro"/>
</dbReference>
<organism evidence="7 8">
    <name type="scientific">Paenacidovorax monticola</name>
    <dbReference type="NCBI Taxonomy" id="1926868"/>
    <lineage>
        <taxon>Bacteria</taxon>
        <taxon>Pseudomonadati</taxon>
        <taxon>Pseudomonadota</taxon>
        <taxon>Betaproteobacteria</taxon>
        <taxon>Burkholderiales</taxon>
        <taxon>Comamonadaceae</taxon>
        <taxon>Paenacidovorax</taxon>
    </lineage>
</organism>
<dbReference type="REBASE" id="443710">
    <property type="entry name" value="V.Amo19171ORF35P"/>
</dbReference>
<gene>
    <name evidence="7" type="primary">vsr</name>
    <name evidence="7" type="ORF">H9L24_00015</name>
</gene>
<protein>
    <submittedName>
        <fullName evidence="7">DNA mismatch endonuclease Vsr</fullName>
    </submittedName>
</protein>
<dbReference type="CDD" id="cd00221">
    <property type="entry name" value="Vsr"/>
    <property type="match status" value="1"/>
</dbReference>
<evidence type="ECO:0000256" key="2">
    <source>
        <dbReference type="ARBA" id="ARBA00022759"/>
    </source>
</evidence>
<keyword evidence="5" id="KW-0234">DNA repair</keyword>
<dbReference type="Pfam" id="PF03852">
    <property type="entry name" value="Vsr"/>
    <property type="match status" value="1"/>
</dbReference>
<keyword evidence="3" id="KW-0227">DNA damage</keyword>
<evidence type="ECO:0000256" key="4">
    <source>
        <dbReference type="ARBA" id="ARBA00022801"/>
    </source>
</evidence>
<dbReference type="Proteomes" id="UP000516057">
    <property type="component" value="Chromosome"/>
</dbReference>
<evidence type="ECO:0000256" key="1">
    <source>
        <dbReference type="ARBA" id="ARBA00022722"/>
    </source>
</evidence>
<comment type="similarity">
    <text evidence="6">Belongs to the Vsr family.</text>
</comment>
<keyword evidence="1" id="KW-0540">Nuclease</keyword>
<dbReference type="SUPFAM" id="SSF52980">
    <property type="entry name" value="Restriction endonuclease-like"/>
    <property type="match status" value="1"/>
</dbReference>
<evidence type="ECO:0000256" key="3">
    <source>
        <dbReference type="ARBA" id="ARBA00022763"/>
    </source>
</evidence>
<dbReference type="KEGG" id="amon:H9L24_00015"/>
<dbReference type="RefSeq" id="WP_187736451.1">
    <property type="nucleotide sequence ID" value="NZ_CP060790.1"/>
</dbReference>
<reference evidence="7 8" key="1">
    <citation type="submission" date="2020-08" db="EMBL/GenBank/DDBJ databases">
        <title>Genome sequence of Acidovorax monticola KACC 19171T.</title>
        <authorList>
            <person name="Hyun D.-W."/>
            <person name="Bae J.-W."/>
        </authorList>
    </citation>
    <scope>NUCLEOTIDE SEQUENCE [LARGE SCALE GENOMIC DNA]</scope>
    <source>
        <strain evidence="7 8">KACC 19171</strain>
    </source>
</reference>
<evidence type="ECO:0000313" key="8">
    <source>
        <dbReference type="Proteomes" id="UP000516057"/>
    </source>
</evidence>